<dbReference type="Gene3D" id="3.20.20.450">
    <property type="entry name" value="EAL domain"/>
    <property type="match status" value="1"/>
</dbReference>
<feature type="region of interest" description="Disordered" evidence="1">
    <location>
        <begin position="599"/>
        <end position="622"/>
    </location>
</feature>
<dbReference type="PANTHER" id="PTHR44757">
    <property type="entry name" value="DIGUANYLATE CYCLASE DGCP"/>
    <property type="match status" value="1"/>
</dbReference>
<sequence>MHPTSLSRLAALLPEGRRLPDGVWLRRHRVLLWVAVLQAAGLLLLALATGHSAGTALLTVLGVTYPMALLLLPGRGRRVASAATTLSLLGASIALVYLLDGLTEAHFHFFVVIGLVALYQSWLPFGVAILVVLAHHGVVGTLFPHAVFGHGSAHADPWTWAALHGGFVLAASLAHLAAWRLNEQQVLRDPLTGLASRTQLVESADRLLTRGSGPVGVLLLDVDDFRDVNDSRGHAVGDRLLVAVGQRLAGCVRPGDQVARLGGDEFAVVVDGGPAVAAAVAERILMSLADPITVDGRPLAVHVSIGAADTDTAAERSAVTLLRNADLAMYMAKAQGKNRSVRYADGMAQAAHTKAQLLEDLAGATAGGQLAVHYQPTIDLADGVTTGYEALLRWYHPTRGLVPPVEFIPLAEEGGQIVQIGRWVLTEATRQAVAWSARAGRPIGMAVNLSPRQLADDDVVATVRAALTDSGLPARQLTLEVTEGVLVHDVDQVVAQLLALRALGVRIAIDDFGTGYSSLSYLRRLPADIVKIDRSFVQDLDAGGRSTTLVASIIELARSLHLDVVAEGVETAEQHAVLAELACSHAQGYLFGRPAAADAQNPPAVQPHALPAPRRPVTGAHR</sequence>
<feature type="transmembrane region" description="Helical" evidence="2">
    <location>
        <begin position="30"/>
        <end position="48"/>
    </location>
</feature>
<keyword evidence="2" id="KW-0472">Membrane</keyword>
<keyword evidence="2" id="KW-0812">Transmembrane</keyword>
<dbReference type="AlphaFoldDB" id="A0A7K3W4Y6"/>
<dbReference type="PROSITE" id="PS50883">
    <property type="entry name" value="EAL"/>
    <property type="match status" value="1"/>
</dbReference>
<organism evidence="5 6">
    <name type="scientific">Geodermatophilus sabuli</name>
    <dbReference type="NCBI Taxonomy" id="1564158"/>
    <lineage>
        <taxon>Bacteria</taxon>
        <taxon>Bacillati</taxon>
        <taxon>Actinomycetota</taxon>
        <taxon>Actinomycetes</taxon>
        <taxon>Geodermatophilales</taxon>
        <taxon>Geodermatophilaceae</taxon>
        <taxon>Geodermatophilus</taxon>
    </lineage>
</organism>
<name>A0A7K3W4Y6_9ACTN</name>
<dbReference type="CDD" id="cd01949">
    <property type="entry name" value="GGDEF"/>
    <property type="match status" value="1"/>
</dbReference>
<dbReference type="PANTHER" id="PTHR44757:SF2">
    <property type="entry name" value="BIOFILM ARCHITECTURE MAINTENANCE PROTEIN MBAA"/>
    <property type="match status" value="1"/>
</dbReference>
<dbReference type="EMBL" id="JAAGWF010000017">
    <property type="protein sequence ID" value="NEK59294.1"/>
    <property type="molecule type" value="Genomic_DNA"/>
</dbReference>
<dbReference type="InterPro" id="IPR043128">
    <property type="entry name" value="Rev_trsase/Diguanyl_cyclase"/>
</dbReference>
<evidence type="ECO:0000256" key="2">
    <source>
        <dbReference type="SAM" id="Phobius"/>
    </source>
</evidence>
<protein>
    <submittedName>
        <fullName evidence="5">Bifunctional diguanylate cyclase/phosphodiesterase</fullName>
    </submittedName>
</protein>
<dbReference type="SMART" id="SM00052">
    <property type="entry name" value="EAL"/>
    <property type="match status" value="1"/>
</dbReference>
<proteinExistence type="predicted"/>
<feature type="transmembrane region" description="Helical" evidence="2">
    <location>
        <begin position="160"/>
        <end position="179"/>
    </location>
</feature>
<feature type="transmembrane region" description="Helical" evidence="2">
    <location>
        <begin position="79"/>
        <end position="99"/>
    </location>
</feature>
<reference evidence="5 6" key="1">
    <citation type="submission" date="2020-02" db="EMBL/GenBank/DDBJ databases">
        <title>Geodermatophilus sabuli CPCC 205279 I12A-02694.</title>
        <authorList>
            <person name="Jiang Z."/>
        </authorList>
    </citation>
    <scope>NUCLEOTIDE SEQUENCE [LARGE SCALE GENOMIC DNA]</scope>
    <source>
        <strain evidence="5 6">I12A-02694</strain>
    </source>
</reference>
<evidence type="ECO:0000313" key="5">
    <source>
        <dbReference type="EMBL" id="NEK59294.1"/>
    </source>
</evidence>
<dbReference type="Pfam" id="PF00563">
    <property type="entry name" value="EAL"/>
    <property type="match status" value="1"/>
</dbReference>
<feature type="transmembrane region" description="Helical" evidence="2">
    <location>
        <begin position="105"/>
        <end position="122"/>
    </location>
</feature>
<keyword evidence="2" id="KW-1133">Transmembrane helix</keyword>
<dbReference type="Pfam" id="PF00990">
    <property type="entry name" value="GGDEF"/>
    <property type="match status" value="1"/>
</dbReference>
<dbReference type="InterPro" id="IPR029787">
    <property type="entry name" value="Nucleotide_cyclase"/>
</dbReference>
<dbReference type="Proteomes" id="UP000470246">
    <property type="component" value="Unassembled WGS sequence"/>
</dbReference>
<comment type="caution">
    <text evidence="5">The sequence shown here is derived from an EMBL/GenBank/DDBJ whole genome shotgun (WGS) entry which is preliminary data.</text>
</comment>
<evidence type="ECO:0000256" key="1">
    <source>
        <dbReference type="SAM" id="MobiDB-lite"/>
    </source>
</evidence>
<gene>
    <name evidence="5" type="ORF">GCU56_15625</name>
</gene>
<dbReference type="InterPro" id="IPR035919">
    <property type="entry name" value="EAL_sf"/>
</dbReference>
<feature type="transmembrane region" description="Helical" evidence="2">
    <location>
        <begin position="54"/>
        <end position="72"/>
    </location>
</feature>
<dbReference type="InterPro" id="IPR052155">
    <property type="entry name" value="Biofilm_reg_signaling"/>
</dbReference>
<dbReference type="InterPro" id="IPR000160">
    <property type="entry name" value="GGDEF_dom"/>
</dbReference>
<evidence type="ECO:0000313" key="6">
    <source>
        <dbReference type="Proteomes" id="UP000470246"/>
    </source>
</evidence>
<keyword evidence="6" id="KW-1185">Reference proteome</keyword>
<feature type="domain" description="EAL" evidence="3">
    <location>
        <begin position="354"/>
        <end position="608"/>
    </location>
</feature>
<dbReference type="RefSeq" id="WP_163482666.1">
    <property type="nucleotide sequence ID" value="NZ_JAAGWF010000017.1"/>
</dbReference>
<dbReference type="SUPFAM" id="SSF141868">
    <property type="entry name" value="EAL domain-like"/>
    <property type="match status" value="1"/>
</dbReference>
<dbReference type="CDD" id="cd01948">
    <property type="entry name" value="EAL"/>
    <property type="match status" value="1"/>
</dbReference>
<accession>A0A7K3W4Y6</accession>
<dbReference type="SUPFAM" id="SSF55073">
    <property type="entry name" value="Nucleotide cyclase"/>
    <property type="match status" value="1"/>
</dbReference>
<dbReference type="NCBIfam" id="TIGR00254">
    <property type="entry name" value="GGDEF"/>
    <property type="match status" value="1"/>
</dbReference>
<dbReference type="InterPro" id="IPR001633">
    <property type="entry name" value="EAL_dom"/>
</dbReference>
<evidence type="ECO:0000259" key="4">
    <source>
        <dbReference type="PROSITE" id="PS50887"/>
    </source>
</evidence>
<dbReference type="PROSITE" id="PS50887">
    <property type="entry name" value="GGDEF"/>
    <property type="match status" value="1"/>
</dbReference>
<dbReference type="Gene3D" id="3.30.70.270">
    <property type="match status" value="1"/>
</dbReference>
<feature type="domain" description="GGDEF" evidence="4">
    <location>
        <begin position="213"/>
        <end position="345"/>
    </location>
</feature>
<evidence type="ECO:0000259" key="3">
    <source>
        <dbReference type="PROSITE" id="PS50883"/>
    </source>
</evidence>
<dbReference type="SMART" id="SM00267">
    <property type="entry name" value="GGDEF"/>
    <property type="match status" value="1"/>
</dbReference>